<sequence>MLTLELDPFMVEVKDGSIHNVGPTNTETTAKLFDVETASAREFGDRRVKLEFTDAEGNEIQVAMFPDEIRSLVADLDALEADSIVFE</sequence>
<gene>
    <name evidence="1" type="ORF">C479_14538</name>
</gene>
<reference evidence="1 2" key="1">
    <citation type="journal article" date="2014" name="PLoS Genet.">
        <title>Phylogenetically driven sequencing of extremely halophilic archaea reveals strategies for static and dynamic osmo-response.</title>
        <authorList>
            <person name="Becker E.A."/>
            <person name="Seitzer P.M."/>
            <person name="Tritt A."/>
            <person name="Larsen D."/>
            <person name="Krusor M."/>
            <person name="Yao A.I."/>
            <person name="Wu D."/>
            <person name="Madern D."/>
            <person name="Eisen J.A."/>
            <person name="Darling A.E."/>
            <person name="Facciotti M.T."/>
        </authorList>
    </citation>
    <scope>NUCLEOTIDE SEQUENCE [LARGE SCALE GENOMIC DNA]</scope>
    <source>
        <strain evidence="1 2">JCM 14624</strain>
    </source>
</reference>
<organism evidence="1 2">
    <name type="scientific">Halovivax asiaticus JCM 14624</name>
    <dbReference type="NCBI Taxonomy" id="1227490"/>
    <lineage>
        <taxon>Archaea</taxon>
        <taxon>Methanobacteriati</taxon>
        <taxon>Methanobacteriota</taxon>
        <taxon>Stenosarchaea group</taxon>
        <taxon>Halobacteria</taxon>
        <taxon>Halobacteriales</taxon>
        <taxon>Natrialbaceae</taxon>
        <taxon>Halovivax</taxon>
    </lineage>
</organism>
<dbReference type="AlphaFoldDB" id="M0BCM9"/>
<name>M0BCM9_9EURY</name>
<protein>
    <submittedName>
        <fullName evidence="1">Uncharacterized protein</fullName>
    </submittedName>
</protein>
<accession>M0BCM9</accession>
<evidence type="ECO:0000313" key="2">
    <source>
        <dbReference type="Proteomes" id="UP000011560"/>
    </source>
</evidence>
<dbReference type="STRING" id="1227490.C479_14538"/>
<keyword evidence="2" id="KW-1185">Reference proteome</keyword>
<dbReference type="RefSeq" id="WP_007704105.1">
    <property type="nucleotide sequence ID" value="NZ_AOIQ01000021.1"/>
</dbReference>
<dbReference type="Proteomes" id="UP000011560">
    <property type="component" value="Unassembled WGS sequence"/>
</dbReference>
<dbReference type="EMBL" id="AOIQ01000021">
    <property type="protein sequence ID" value="ELZ08565.1"/>
    <property type="molecule type" value="Genomic_DNA"/>
</dbReference>
<dbReference type="OrthoDB" id="194131at2157"/>
<proteinExistence type="predicted"/>
<comment type="caution">
    <text evidence="1">The sequence shown here is derived from an EMBL/GenBank/DDBJ whole genome shotgun (WGS) entry which is preliminary data.</text>
</comment>
<evidence type="ECO:0000313" key="1">
    <source>
        <dbReference type="EMBL" id="ELZ08565.1"/>
    </source>
</evidence>